<dbReference type="OrthoDB" id="10492001at2759"/>
<reference evidence="1 2" key="1">
    <citation type="submission" date="2020-06" db="EMBL/GenBank/DDBJ databases">
        <authorList>
            <person name="Li R."/>
            <person name="Bekaert M."/>
        </authorList>
    </citation>
    <scope>NUCLEOTIDE SEQUENCE [LARGE SCALE GENOMIC DNA]</scope>
    <source>
        <strain evidence="2">wild</strain>
    </source>
</reference>
<name>A0A6J8AR16_MYTCO</name>
<evidence type="ECO:0000313" key="1">
    <source>
        <dbReference type="EMBL" id="CAC5372325.1"/>
    </source>
</evidence>
<sequence>MEGKTIEKHDSLKFYHYLCQQIGSEEVVRIRKLVLVINDIGQKYNKITSGSKGEGLDLKGSDLNIMFIDGNFKVYESESESQEYGIESHKNKQTLSHIQKYVLSLMEKEKIHTIIKSLTIYPFGFCKESSIVPQELQLEVSMIYSFFHTLSFAHFLNFLCYYHLHDLSSCRQSLQRLEQVQQRLSHCGIKVFIPETRNTVILCGIARQLMGDTFIARRALAVAAGLDKYNFTSAASRLSNLI</sequence>
<dbReference type="AlphaFoldDB" id="A0A6J8AR16"/>
<keyword evidence="2" id="KW-1185">Reference proteome</keyword>
<gene>
    <name evidence="1" type="ORF">MCOR_10456</name>
</gene>
<protein>
    <submittedName>
        <fullName evidence="1">Uncharacterized protein</fullName>
    </submittedName>
</protein>
<dbReference type="Proteomes" id="UP000507470">
    <property type="component" value="Unassembled WGS sequence"/>
</dbReference>
<accession>A0A6J8AR16</accession>
<organism evidence="1 2">
    <name type="scientific">Mytilus coruscus</name>
    <name type="common">Sea mussel</name>
    <dbReference type="NCBI Taxonomy" id="42192"/>
    <lineage>
        <taxon>Eukaryota</taxon>
        <taxon>Metazoa</taxon>
        <taxon>Spiralia</taxon>
        <taxon>Lophotrochozoa</taxon>
        <taxon>Mollusca</taxon>
        <taxon>Bivalvia</taxon>
        <taxon>Autobranchia</taxon>
        <taxon>Pteriomorphia</taxon>
        <taxon>Mytilida</taxon>
        <taxon>Mytiloidea</taxon>
        <taxon>Mytilidae</taxon>
        <taxon>Mytilinae</taxon>
        <taxon>Mytilus</taxon>
    </lineage>
</organism>
<evidence type="ECO:0000313" key="2">
    <source>
        <dbReference type="Proteomes" id="UP000507470"/>
    </source>
</evidence>
<proteinExistence type="predicted"/>
<dbReference type="EMBL" id="CACVKT020001843">
    <property type="protein sequence ID" value="CAC5372325.1"/>
    <property type="molecule type" value="Genomic_DNA"/>
</dbReference>